<comment type="similarity">
    <text evidence="1">Belongs to the SCO1/2 family.</text>
</comment>
<keyword evidence="3" id="KW-0479">Metal-binding</keyword>
<dbReference type="KEGG" id="fap:GR316_07810"/>
<dbReference type="RefSeq" id="WP_211783402.1">
    <property type="nucleotide sequence ID" value="NZ_CP047289.1"/>
</dbReference>
<dbReference type="AlphaFoldDB" id="A0A8J8MT32"/>
<proteinExistence type="inferred from homology"/>
<dbReference type="FunFam" id="3.40.30.10:FF:000013">
    <property type="entry name" value="Blast:Protein SCO1 homolog, mitochondrial"/>
    <property type="match status" value="1"/>
</dbReference>
<keyword evidence="5" id="KW-1133">Transmembrane helix</keyword>
<organism evidence="7 8">
    <name type="scientific">Falsirhodobacter algicola</name>
    <dbReference type="NCBI Taxonomy" id="2692330"/>
    <lineage>
        <taxon>Bacteria</taxon>
        <taxon>Pseudomonadati</taxon>
        <taxon>Pseudomonadota</taxon>
        <taxon>Alphaproteobacteria</taxon>
        <taxon>Rhodobacterales</taxon>
        <taxon>Paracoccaceae</taxon>
        <taxon>Falsirhodobacter</taxon>
    </lineage>
</organism>
<dbReference type="GO" id="GO:0046872">
    <property type="term" value="F:metal ion binding"/>
    <property type="evidence" value="ECO:0007669"/>
    <property type="project" value="UniProtKB-KW"/>
</dbReference>
<evidence type="ECO:0000256" key="5">
    <source>
        <dbReference type="SAM" id="Phobius"/>
    </source>
</evidence>
<dbReference type="PROSITE" id="PS51352">
    <property type="entry name" value="THIOREDOXIN_2"/>
    <property type="match status" value="1"/>
</dbReference>
<sequence length="197" mass="21426">MTTGSLRVLAGIAGAALFIAAIWIFVIAPKMNARAADGIGRGEYVLSTTEGTEFTQESLPGQVTAVFFGFTHCPDVCPTTLGDMMGWQERLGDEAQDLRILFVTVDPERDTLPMLSDYVSWLPGAIAATGTPDEVKKAEDAFRVFAQREPLEDGDYTMSHTSKVMLFDRDGEFADTISYQEDEDSAVAKIDALLQAS</sequence>
<dbReference type="Proteomes" id="UP000679284">
    <property type="component" value="Chromosome"/>
</dbReference>
<feature type="binding site" evidence="3">
    <location>
        <position position="73"/>
    </location>
    <ligand>
        <name>Cu cation</name>
        <dbReference type="ChEBI" id="CHEBI:23378"/>
    </ligand>
</feature>
<feature type="domain" description="Thioredoxin" evidence="6">
    <location>
        <begin position="22"/>
        <end position="195"/>
    </location>
</feature>
<dbReference type="CDD" id="cd02968">
    <property type="entry name" value="SCO"/>
    <property type="match status" value="1"/>
</dbReference>
<evidence type="ECO:0000313" key="8">
    <source>
        <dbReference type="Proteomes" id="UP000679284"/>
    </source>
</evidence>
<accession>A0A8J8MT32</accession>
<dbReference type="InterPro" id="IPR013766">
    <property type="entry name" value="Thioredoxin_domain"/>
</dbReference>
<feature type="transmembrane region" description="Helical" evidence="5">
    <location>
        <begin position="6"/>
        <end position="28"/>
    </location>
</feature>
<evidence type="ECO:0000259" key="6">
    <source>
        <dbReference type="PROSITE" id="PS51352"/>
    </source>
</evidence>
<evidence type="ECO:0000256" key="1">
    <source>
        <dbReference type="ARBA" id="ARBA00010996"/>
    </source>
</evidence>
<keyword evidence="4" id="KW-1015">Disulfide bond</keyword>
<keyword evidence="5" id="KW-0812">Transmembrane</keyword>
<feature type="binding site" evidence="3">
    <location>
        <position position="160"/>
    </location>
    <ligand>
        <name>Cu cation</name>
        <dbReference type="ChEBI" id="CHEBI:23378"/>
    </ligand>
</feature>
<dbReference type="PANTHER" id="PTHR12151:SF25">
    <property type="entry name" value="LINALOOL DEHYDRATASE_ISOMERASE DOMAIN-CONTAINING PROTEIN"/>
    <property type="match status" value="1"/>
</dbReference>
<dbReference type="InterPro" id="IPR003782">
    <property type="entry name" value="SCO1/SenC"/>
</dbReference>
<keyword evidence="8" id="KW-1185">Reference proteome</keyword>
<evidence type="ECO:0000256" key="3">
    <source>
        <dbReference type="PIRSR" id="PIRSR603782-1"/>
    </source>
</evidence>
<dbReference type="Gene3D" id="3.40.30.10">
    <property type="entry name" value="Glutaredoxin"/>
    <property type="match status" value="1"/>
</dbReference>
<name>A0A8J8MT32_9RHOB</name>
<feature type="binding site" evidence="3">
    <location>
        <position position="77"/>
    </location>
    <ligand>
        <name>Cu cation</name>
        <dbReference type="ChEBI" id="CHEBI:23378"/>
    </ligand>
</feature>
<dbReference type="InterPro" id="IPR036249">
    <property type="entry name" value="Thioredoxin-like_sf"/>
</dbReference>
<keyword evidence="5" id="KW-0472">Membrane</keyword>
<protein>
    <submittedName>
        <fullName evidence="7">SCO family protein</fullName>
    </submittedName>
</protein>
<dbReference type="Pfam" id="PF02630">
    <property type="entry name" value="SCO1-SenC"/>
    <property type="match status" value="1"/>
</dbReference>
<evidence type="ECO:0000256" key="2">
    <source>
        <dbReference type="ARBA" id="ARBA00023008"/>
    </source>
</evidence>
<dbReference type="SUPFAM" id="SSF52833">
    <property type="entry name" value="Thioredoxin-like"/>
    <property type="match status" value="1"/>
</dbReference>
<feature type="disulfide bond" description="Redox-active" evidence="4">
    <location>
        <begin position="73"/>
        <end position="77"/>
    </location>
</feature>
<keyword evidence="2 3" id="KW-0186">Copper</keyword>
<gene>
    <name evidence="7" type="ORF">GR316_07810</name>
</gene>
<dbReference type="PANTHER" id="PTHR12151">
    <property type="entry name" value="ELECTRON TRANSPORT PROTIN SCO1/SENC FAMILY MEMBER"/>
    <property type="match status" value="1"/>
</dbReference>
<evidence type="ECO:0000313" key="7">
    <source>
        <dbReference type="EMBL" id="QUS36182.1"/>
    </source>
</evidence>
<reference evidence="7" key="1">
    <citation type="submission" date="2020-01" db="EMBL/GenBank/DDBJ databases">
        <authorList>
            <person name="Yang Y."/>
            <person name="Kwon Y.M."/>
        </authorList>
    </citation>
    <scope>NUCLEOTIDE SEQUENCE</scope>
    <source>
        <strain evidence="7">PG104</strain>
    </source>
</reference>
<dbReference type="EMBL" id="CP047289">
    <property type="protein sequence ID" value="QUS36182.1"/>
    <property type="molecule type" value="Genomic_DNA"/>
</dbReference>
<evidence type="ECO:0000256" key="4">
    <source>
        <dbReference type="PIRSR" id="PIRSR603782-2"/>
    </source>
</evidence>